<evidence type="ECO:0000313" key="3">
    <source>
        <dbReference type="Proteomes" id="UP000318384"/>
    </source>
</evidence>
<evidence type="ECO:0000313" key="2">
    <source>
        <dbReference type="EMBL" id="QDU07572.1"/>
    </source>
</evidence>
<reference evidence="2 3" key="1">
    <citation type="submission" date="2019-03" db="EMBL/GenBank/DDBJ databases">
        <title>Deep-cultivation of Planctomycetes and their phenomic and genomic characterization uncovers novel biology.</title>
        <authorList>
            <person name="Wiegand S."/>
            <person name="Jogler M."/>
            <person name="Boedeker C."/>
            <person name="Pinto D."/>
            <person name="Vollmers J."/>
            <person name="Rivas-Marin E."/>
            <person name="Kohn T."/>
            <person name="Peeters S.H."/>
            <person name="Heuer A."/>
            <person name="Rast P."/>
            <person name="Oberbeckmann S."/>
            <person name="Bunk B."/>
            <person name="Jeske O."/>
            <person name="Meyerdierks A."/>
            <person name="Storesund J.E."/>
            <person name="Kallscheuer N."/>
            <person name="Luecker S."/>
            <person name="Lage O.M."/>
            <person name="Pohl T."/>
            <person name="Merkel B.J."/>
            <person name="Hornburger P."/>
            <person name="Mueller R.-W."/>
            <person name="Bruemmer F."/>
            <person name="Labrenz M."/>
            <person name="Spormann A.M."/>
            <person name="Op den Camp H."/>
            <person name="Overmann J."/>
            <person name="Amann R."/>
            <person name="Jetten M.S.M."/>
            <person name="Mascher T."/>
            <person name="Medema M.H."/>
            <person name="Devos D.P."/>
            <person name="Kaster A.-K."/>
            <person name="Ovreas L."/>
            <person name="Rohde M."/>
            <person name="Galperin M.Y."/>
            <person name="Jogler C."/>
        </authorList>
    </citation>
    <scope>NUCLEOTIDE SEQUENCE [LARGE SCALE GENOMIC DNA]</scope>
    <source>
        <strain evidence="2 3">V202</strain>
    </source>
</reference>
<gene>
    <name evidence="2" type="ORF">V202x_09300</name>
</gene>
<dbReference type="AlphaFoldDB" id="A0A517WQM6"/>
<keyword evidence="3" id="KW-1185">Reference proteome</keyword>
<keyword evidence="1" id="KW-0812">Transmembrane</keyword>
<dbReference type="Proteomes" id="UP000318384">
    <property type="component" value="Chromosome"/>
</dbReference>
<sequence>MAQKSRPRITSESVKWVNIRRAKPACKMYTYVILFSIIVYLVLAGDQRDDFSVS</sequence>
<organism evidence="2 3">
    <name type="scientific">Gimesia aquarii</name>
    <dbReference type="NCBI Taxonomy" id="2527964"/>
    <lineage>
        <taxon>Bacteria</taxon>
        <taxon>Pseudomonadati</taxon>
        <taxon>Planctomycetota</taxon>
        <taxon>Planctomycetia</taxon>
        <taxon>Planctomycetales</taxon>
        <taxon>Planctomycetaceae</taxon>
        <taxon>Gimesia</taxon>
    </lineage>
</organism>
<feature type="transmembrane region" description="Helical" evidence="1">
    <location>
        <begin position="28"/>
        <end position="45"/>
    </location>
</feature>
<keyword evidence="1" id="KW-1133">Transmembrane helix</keyword>
<name>A0A517WQM6_9PLAN</name>
<proteinExistence type="predicted"/>
<protein>
    <submittedName>
        <fullName evidence="2">Uncharacterized protein</fullName>
    </submittedName>
</protein>
<dbReference type="EMBL" id="CP037422">
    <property type="protein sequence ID" value="QDU07572.1"/>
    <property type="molecule type" value="Genomic_DNA"/>
</dbReference>
<accession>A0A517WQM6</accession>
<keyword evidence="1" id="KW-0472">Membrane</keyword>
<evidence type="ECO:0000256" key="1">
    <source>
        <dbReference type="SAM" id="Phobius"/>
    </source>
</evidence>